<proteinExistence type="predicted"/>
<keyword evidence="1" id="KW-0805">Transcription regulation</keyword>
<dbReference type="GO" id="GO:0003700">
    <property type="term" value="F:DNA-binding transcription factor activity"/>
    <property type="evidence" value="ECO:0007669"/>
    <property type="project" value="InterPro"/>
</dbReference>
<dbReference type="PROSITE" id="PS00041">
    <property type="entry name" value="HTH_ARAC_FAMILY_1"/>
    <property type="match status" value="1"/>
</dbReference>
<feature type="transmembrane region" description="Helical" evidence="5">
    <location>
        <begin position="132"/>
        <end position="152"/>
    </location>
</feature>
<dbReference type="SUPFAM" id="SSF46689">
    <property type="entry name" value="Homeodomain-like"/>
    <property type="match status" value="1"/>
</dbReference>
<dbReference type="Gene3D" id="3.40.50.10070">
    <property type="entry name" value="TolB, N-terminal domain"/>
    <property type="match status" value="1"/>
</dbReference>
<comment type="caution">
    <text evidence="7">The sequence shown here is derived from an EMBL/GenBank/DDBJ whole genome shotgun (WGS) entry which is preliminary data.</text>
</comment>
<dbReference type="PROSITE" id="PS50005">
    <property type="entry name" value="TPR"/>
    <property type="match status" value="1"/>
</dbReference>
<dbReference type="GO" id="GO:0043565">
    <property type="term" value="F:sequence-specific DNA binding"/>
    <property type="evidence" value="ECO:0007669"/>
    <property type="project" value="InterPro"/>
</dbReference>
<feature type="domain" description="HTH araC/xylS-type" evidence="6">
    <location>
        <begin position="13"/>
        <end position="112"/>
    </location>
</feature>
<dbReference type="InterPro" id="IPR009057">
    <property type="entry name" value="Homeodomain-like_sf"/>
</dbReference>
<keyword evidence="5" id="KW-0472">Membrane</keyword>
<dbReference type="Gene3D" id="1.25.40.10">
    <property type="entry name" value="Tetratricopeptide repeat domain"/>
    <property type="match status" value="2"/>
</dbReference>
<name>A0A2W7RU97_9BACT</name>
<dbReference type="RefSeq" id="WP_111316473.1">
    <property type="nucleotide sequence ID" value="NZ_QKZT01000001.1"/>
</dbReference>
<dbReference type="Gene3D" id="1.10.10.60">
    <property type="entry name" value="Homeodomain-like"/>
    <property type="match status" value="2"/>
</dbReference>
<sequence>MARTSPQDKEFLDQLIALVESQLGDEEFGVAELADEMHMSRSNLLRRVKKACNLSVSQLINQIRLERAMEMLRNSTLNVSEISHQVGFNSPSYFIKCFREYYGYPPGEAGKHAITEPVEVEPLAEELKGSKLPYWIGAAGLLILLIVGLLLYKGEIFGEQVSREKSIAVLPFKNDSADSTNVYLINGLMDATLNNLQKIKDLRVLSRTSSEKYRESHKSIPEISEELQVSYLIEGSGQKIGESIVLNIQLIDGASDKHLWSKQYRREASDIFTLQQDISKDIAEKIQAIITPEEQNRIEKVPTENLKAYDSFLKGLNLLNKGGDDNLLSSVGYFKEAIKEDKSFGLAYAYAAVALYYHDVFREEKTHLEEMSVYADQAVLYDPTLDESLRAKALYYMLKKEYAKALPYLEKGLEYNPNSDQILILLANYYSMYMPNTGKYLEYAIQGLRLDIAAMDSASASFRYLEVGNGLIQTGFVDESLDYIDLARAYFPDNAFAGYVRAFISYAKTKDLRDTRNQLKAEFAKDSSRIDILQDLGKVSYYLREYDSAFLYYDRLNQIREQQKLDVYVHENMIIGVTYVKVGEIEKGQELIQSYKDYIESNQTIYRPLGLSTYYAYRGDYDKALDYLRLFSKEDNILFWVILFLPEDPTLDKFKENPEFKEIWAGIEKKFWDNNSKIRLQLEEEGLL</sequence>
<evidence type="ECO:0000256" key="3">
    <source>
        <dbReference type="ARBA" id="ARBA00023163"/>
    </source>
</evidence>
<evidence type="ECO:0000256" key="4">
    <source>
        <dbReference type="PROSITE-ProRule" id="PRU00339"/>
    </source>
</evidence>
<keyword evidence="8" id="KW-1185">Reference proteome</keyword>
<protein>
    <submittedName>
        <fullName evidence="7">TolB-like protein</fullName>
    </submittedName>
</protein>
<evidence type="ECO:0000256" key="5">
    <source>
        <dbReference type="SAM" id="Phobius"/>
    </source>
</evidence>
<evidence type="ECO:0000313" key="7">
    <source>
        <dbReference type="EMBL" id="PZX58199.1"/>
    </source>
</evidence>
<organism evidence="7 8">
    <name type="scientific">Algoriphagus chordae</name>
    <dbReference type="NCBI Taxonomy" id="237019"/>
    <lineage>
        <taxon>Bacteria</taxon>
        <taxon>Pseudomonadati</taxon>
        <taxon>Bacteroidota</taxon>
        <taxon>Cytophagia</taxon>
        <taxon>Cytophagales</taxon>
        <taxon>Cyclobacteriaceae</taxon>
        <taxon>Algoriphagus</taxon>
    </lineage>
</organism>
<dbReference type="InterPro" id="IPR018062">
    <property type="entry name" value="HTH_AraC-typ_CS"/>
</dbReference>
<dbReference type="SUPFAM" id="SSF48452">
    <property type="entry name" value="TPR-like"/>
    <property type="match status" value="2"/>
</dbReference>
<dbReference type="PANTHER" id="PTHR43280">
    <property type="entry name" value="ARAC-FAMILY TRANSCRIPTIONAL REGULATOR"/>
    <property type="match status" value="1"/>
</dbReference>
<dbReference type="Pfam" id="PF12833">
    <property type="entry name" value="HTH_18"/>
    <property type="match status" value="1"/>
</dbReference>
<dbReference type="OrthoDB" id="9779074at2"/>
<evidence type="ECO:0000259" key="6">
    <source>
        <dbReference type="PROSITE" id="PS01124"/>
    </source>
</evidence>
<dbReference type="AlphaFoldDB" id="A0A2W7RU97"/>
<dbReference type="PANTHER" id="PTHR43280:SF2">
    <property type="entry name" value="HTH-TYPE TRANSCRIPTIONAL REGULATOR EXSA"/>
    <property type="match status" value="1"/>
</dbReference>
<feature type="repeat" description="TPR" evidence="4">
    <location>
        <begin position="386"/>
        <end position="419"/>
    </location>
</feature>
<keyword evidence="5" id="KW-1133">Transmembrane helix</keyword>
<dbReference type="SMART" id="SM00342">
    <property type="entry name" value="HTH_ARAC"/>
    <property type="match status" value="1"/>
</dbReference>
<accession>A0A2W7RU97</accession>
<keyword evidence="4" id="KW-0802">TPR repeat</keyword>
<evidence type="ECO:0000256" key="1">
    <source>
        <dbReference type="ARBA" id="ARBA00023015"/>
    </source>
</evidence>
<keyword evidence="3" id="KW-0804">Transcription</keyword>
<evidence type="ECO:0000313" key="8">
    <source>
        <dbReference type="Proteomes" id="UP000248882"/>
    </source>
</evidence>
<evidence type="ECO:0000256" key="2">
    <source>
        <dbReference type="ARBA" id="ARBA00023125"/>
    </source>
</evidence>
<gene>
    <name evidence="7" type="ORF">LV85_00385</name>
</gene>
<reference evidence="7 8" key="1">
    <citation type="submission" date="2018-06" db="EMBL/GenBank/DDBJ databases">
        <title>Genomic Encyclopedia of Archaeal and Bacterial Type Strains, Phase II (KMG-II): from individual species to whole genera.</title>
        <authorList>
            <person name="Goeker M."/>
        </authorList>
    </citation>
    <scope>NUCLEOTIDE SEQUENCE [LARGE SCALE GENOMIC DNA]</scope>
    <source>
        <strain evidence="7 8">DSM 19830</strain>
    </source>
</reference>
<dbReference type="PROSITE" id="PS01124">
    <property type="entry name" value="HTH_ARAC_FAMILY_2"/>
    <property type="match status" value="1"/>
</dbReference>
<keyword evidence="5" id="KW-0812">Transmembrane</keyword>
<dbReference type="SMART" id="SM00028">
    <property type="entry name" value="TPR"/>
    <property type="match status" value="3"/>
</dbReference>
<dbReference type="InterPro" id="IPR011990">
    <property type="entry name" value="TPR-like_helical_dom_sf"/>
</dbReference>
<keyword evidence="2" id="KW-0238">DNA-binding</keyword>
<dbReference type="InterPro" id="IPR018060">
    <property type="entry name" value="HTH_AraC"/>
</dbReference>
<dbReference type="EMBL" id="QKZT01000001">
    <property type="protein sequence ID" value="PZX58199.1"/>
    <property type="molecule type" value="Genomic_DNA"/>
</dbReference>
<dbReference type="InterPro" id="IPR019734">
    <property type="entry name" value="TPR_rpt"/>
</dbReference>
<dbReference type="Proteomes" id="UP000248882">
    <property type="component" value="Unassembled WGS sequence"/>
</dbReference>